<dbReference type="AlphaFoldDB" id="A0A2N3KV06"/>
<dbReference type="Pfam" id="PF16083">
    <property type="entry name" value="Phage_holin_3_3"/>
    <property type="match status" value="1"/>
</dbReference>
<feature type="transmembrane region" description="Helical" evidence="1">
    <location>
        <begin position="12"/>
        <end position="33"/>
    </location>
</feature>
<protein>
    <recommendedName>
        <fullName evidence="4">Holin</fullName>
    </recommendedName>
</protein>
<proteinExistence type="predicted"/>
<evidence type="ECO:0000256" key="1">
    <source>
        <dbReference type="SAM" id="Phobius"/>
    </source>
</evidence>
<gene>
    <name evidence="2" type="ORF">COO20_09700</name>
</gene>
<organism evidence="2 3">
    <name type="scientific">Thalassospira marina</name>
    <dbReference type="NCBI Taxonomy" id="2048283"/>
    <lineage>
        <taxon>Bacteria</taxon>
        <taxon>Pseudomonadati</taxon>
        <taxon>Pseudomonadota</taxon>
        <taxon>Alphaproteobacteria</taxon>
        <taxon>Rhodospirillales</taxon>
        <taxon>Thalassospiraceae</taxon>
        <taxon>Thalassospira</taxon>
    </lineage>
</organism>
<dbReference type="OrthoDB" id="7352935at2"/>
<sequence>MNQLPPDVGQDWISAVRSWGGALGIAMVARLLWHQRLVRLGQRRFWSWELLWEVPTAAFSAIVGAGIAAYLSLDGDQSLAVIGICGWLGPRGAEALVDRILQTYVAKETPKK</sequence>
<dbReference type="RefSeq" id="WP_101265977.1">
    <property type="nucleotide sequence ID" value="NZ_NWTK01000005.1"/>
</dbReference>
<name>A0A2N3KV06_9PROT</name>
<dbReference type="EMBL" id="NWTK01000005">
    <property type="protein sequence ID" value="PKR54394.1"/>
    <property type="molecule type" value="Genomic_DNA"/>
</dbReference>
<dbReference type="InterPro" id="IPR032126">
    <property type="entry name" value="LydA_holin"/>
</dbReference>
<reference evidence="2 3" key="1">
    <citation type="submission" date="2017-09" db="EMBL/GenBank/DDBJ databases">
        <title>Biodiversity and function of Thalassospira species in the particle-attached aromatic-hydrocarbon-degrading consortia from the surface seawater of the South China Sea.</title>
        <authorList>
            <person name="Dong C."/>
            <person name="Liu R."/>
            <person name="Shao Z."/>
        </authorList>
    </citation>
    <scope>NUCLEOTIDE SEQUENCE [LARGE SCALE GENOMIC DNA]</scope>
    <source>
        <strain evidence="2 3">CSC1P2</strain>
    </source>
</reference>
<evidence type="ECO:0008006" key="4">
    <source>
        <dbReference type="Google" id="ProtNLM"/>
    </source>
</evidence>
<keyword evidence="1" id="KW-0472">Membrane</keyword>
<dbReference type="Proteomes" id="UP000233597">
    <property type="component" value="Unassembled WGS sequence"/>
</dbReference>
<keyword evidence="1" id="KW-0812">Transmembrane</keyword>
<keyword evidence="1" id="KW-1133">Transmembrane helix</keyword>
<evidence type="ECO:0000313" key="3">
    <source>
        <dbReference type="Proteomes" id="UP000233597"/>
    </source>
</evidence>
<comment type="caution">
    <text evidence="2">The sequence shown here is derived from an EMBL/GenBank/DDBJ whole genome shotgun (WGS) entry which is preliminary data.</text>
</comment>
<accession>A0A2N3KV06</accession>
<evidence type="ECO:0000313" key="2">
    <source>
        <dbReference type="EMBL" id="PKR54394.1"/>
    </source>
</evidence>